<keyword evidence="5" id="KW-1185">Reference proteome</keyword>
<evidence type="ECO:0000256" key="1">
    <source>
        <dbReference type="ARBA" id="ARBA00022801"/>
    </source>
</evidence>
<evidence type="ECO:0000313" key="5">
    <source>
        <dbReference type="Proteomes" id="UP000318681"/>
    </source>
</evidence>
<dbReference type="InterPro" id="IPR053145">
    <property type="entry name" value="AB_hydrolase_Est10"/>
</dbReference>
<comment type="caution">
    <text evidence="4">The sequence shown here is derived from an EMBL/GenBank/DDBJ whole genome shotgun (WGS) entry which is preliminary data.</text>
</comment>
<protein>
    <submittedName>
        <fullName evidence="4">Alpha/beta hydrolase</fullName>
    </submittedName>
</protein>
<evidence type="ECO:0000256" key="2">
    <source>
        <dbReference type="SAM" id="SignalP"/>
    </source>
</evidence>
<gene>
    <name evidence="4" type="ORF">FOY91_09085</name>
</gene>
<dbReference type="AlphaFoldDB" id="A0A558R5U1"/>
<dbReference type="GO" id="GO:0052689">
    <property type="term" value="F:carboxylic ester hydrolase activity"/>
    <property type="evidence" value="ECO:0007669"/>
    <property type="project" value="TreeGrafter"/>
</dbReference>
<dbReference type="InterPro" id="IPR022742">
    <property type="entry name" value="Hydrolase_4"/>
</dbReference>
<dbReference type="Gene3D" id="3.40.50.1820">
    <property type="entry name" value="alpha/beta hydrolase"/>
    <property type="match status" value="1"/>
</dbReference>
<dbReference type="PANTHER" id="PTHR43265:SF1">
    <property type="entry name" value="ESTERASE ESTD"/>
    <property type="match status" value="1"/>
</dbReference>
<dbReference type="PROSITE" id="PS00708">
    <property type="entry name" value="PRO_ENDOPEP_SER"/>
    <property type="match status" value="1"/>
</dbReference>
<dbReference type="EMBL" id="VNIM01000029">
    <property type="protein sequence ID" value="TVV74708.1"/>
    <property type="molecule type" value="Genomic_DNA"/>
</dbReference>
<dbReference type="InterPro" id="IPR029058">
    <property type="entry name" value="AB_hydrolase_fold"/>
</dbReference>
<accession>A0A558R5U1</accession>
<dbReference type="RefSeq" id="WP_145150324.1">
    <property type="nucleotide sequence ID" value="NZ_VNIM01000029.1"/>
</dbReference>
<dbReference type="InterPro" id="IPR002471">
    <property type="entry name" value="Pept_S9_AS"/>
</dbReference>
<dbReference type="GO" id="GO:0006508">
    <property type="term" value="P:proteolysis"/>
    <property type="evidence" value="ECO:0007669"/>
    <property type="project" value="InterPro"/>
</dbReference>
<keyword evidence="2" id="KW-0732">Signal</keyword>
<sequence length="354" mass="37939">MIVTARLAVALGVAAMFVRAAVGHAAPVEQVPWTVPSDVMVERREITVENQGARLAGTLFLPAGRQPRAAIIALHGAQVPLRTDPLYRHLVQILPRLEIALFLYDRRGSGQSTSGGAAPGNFDLLAADAVAALARLAREPGIDPARIGFWGLSQGGWLTLLAARKEQRAAFAIAVSAPMAGADVQMNFAVANILRVAGQPQAVIDRAIRARTVVDDYARGRRSRAEAAAAEADVRGEPWYDKLWLKGNIDDPEWKRQIEADPLRALAGSQVPTLILFGQADPWVPVAPSLVALRTRAAEFPKATVRVIDGADHAMMLDVSPARQLDTQFATQAAPDAPAYFAVLGAWLDARAKP</sequence>
<dbReference type="PANTHER" id="PTHR43265">
    <property type="entry name" value="ESTERASE ESTD"/>
    <property type="match status" value="1"/>
</dbReference>
<dbReference type="Pfam" id="PF12146">
    <property type="entry name" value="Hydrolase_4"/>
    <property type="match status" value="1"/>
</dbReference>
<name>A0A558R5U1_9SPHN</name>
<dbReference type="SUPFAM" id="SSF53474">
    <property type="entry name" value="alpha/beta-Hydrolases"/>
    <property type="match status" value="1"/>
</dbReference>
<dbReference type="GO" id="GO:0004252">
    <property type="term" value="F:serine-type endopeptidase activity"/>
    <property type="evidence" value="ECO:0007669"/>
    <property type="project" value="InterPro"/>
</dbReference>
<reference evidence="4 5" key="1">
    <citation type="submission" date="2019-07" db="EMBL/GenBank/DDBJ databases">
        <title>Sphingomonas solaris sp. nov., isolated from a solar panel from Boston, Massachusetts.</title>
        <authorList>
            <person name="Tanner K."/>
            <person name="Pascual J."/>
            <person name="Mancuso C."/>
            <person name="Pereto J."/>
            <person name="Khalil A."/>
            <person name="Vilanova C."/>
        </authorList>
    </citation>
    <scope>NUCLEOTIDE SEQUENCE [LARGE SCALE GENOMIC DNA]</scope>
    <source>
        <strain evidence="4 5">R4DWN</strain>
    </source>
</reference>
<proteinExistence type="predicted"/>
<feature type="domain" description="Serine aminopeptidase S33" evidence="3">
    <location>
        <begin position="66"/>
        <end position="318"/>
    </location>
</feature>
<dbReference type="OrthoDB" id="9809549at2"/>
<keyword evidence="1 4" id="KW-0378">Hydrolase</keyword>
<organism evidence="4 5">
    <name type="scientific">Alterirhizorhabdus solaris</name>
    <dbReference type="NCBI Taxonomy" id="2529389"/>
    <lineage>
        <taxon>Bacteria</taxon>
        <taxon>Pseudomonadati</taxon>
        <taxon>Pseudomonadota</taxon>
        <taxon>Alphaproteobacteria</taxon>
        <taxon>Sphingomonadales</taxon>
        <taxon>Rhizorhabdaceae</taxon>
        <taxon>Alterirhizorhabdus</taxon>
    </lineage>
</organism>
<evidence type="ECO:0000313" key="4">
    <source>
        <dbReference type="EMBL" id="TVV74708.1"/>
    </source>
</evidence>
<feature type="chain" id="PRO_5021956595" evidence="2">
    <location>
        <begin position="21"/>
        <end position="354"/>
    </location>
</feature>
<evidence type="ECO:0000259" key="3">
    <source>
        <dbReference type="Pfam" id="PF12146"/>
    </source>
</evidence>
<feature type="signal peptide" evidence="2">
    <location>
        <begin position="1"/>
        <end position="20"/>
    </location>
</feature>
<dbReference type="Proteomes" id="UP000318681">
    <property type="component" value="Unassembled WGS sequence"/>
</dbReference>